<sequence>MKVTVLGCGALGQLWLAAFYCQKHRVQGWLRVPKPFCTVNIINQSGAEKSLQLPANNAQLLADSELLLVTLKAWQVSKEVRKLLPQLRSDCVILLIHNGLGTKEELPELVQPLLLGTTTHAAYSQNGNIYHISAGITSIGPGNVHGELAYQLSEVLHNAQPKVTWH</sequence>
<evidence type="ECO:0000256" key="1">
    <source>
        <dbReference type="ARBA" id="ARBA00022857"/>
    </source>
</evidence>
<dbReference type="InterPro" id="IPR036291">
    <property type="entry name" value="NAD(P)-bd_dom_sf"/>
</dbReference>
<dbReference type="Proteomes" id="UP000234253">
    <property type="component" value="Unassembled WGS sequence"/>
</dbReference>
<dbReference type="Pfam" id="PF02558">
    <property type="entry name" value="ApbA"/>
    <property type="match status" value="1"/>
</dbReference>
<gene>
    <name evidence="4" type="ORF">CEX73_02555</name>
</gene>
<organism evidence="4 5">
    <name type="scientific">Candidatus Palibaumannia cicadellinicola</name>
    <dbReference type="NCBI Taxonomy" id="186490"/>
    <lineage>
        <taxon>Bacteria</taxon>
        <taxon>Pseudomonadati</taxon>
        <taxon>Pseudomonadota</taxon>
        <taxon>Gammaproteobacteria</taxon>
        <taxon>Candidatus Palibaumannia</taxon>
    </lineage>
</organism>
<name>A0A2N4XWJ4_9GAMM</name>
<keyword evidence="2 4" id="KW-0560">Oxidoreductase</keyword>
<dbReference type="SUPFAM" id="SSF51735">
    <property type="entry name" value="NAD(P)-binding Rossmann-fold domains"/>
    <property type="match status" value="1"/>
</dbReference>
<dbReference type="EC" id="1.1.1.169" evidence="4"/>
<dbReference type="PANTHER" id="PTHR43765:SF2">
    <property type="entry name" value="2-DEHYDROPANTOATE 2-REDUCTASE"/>
    <property type="match status" value="1"/>
</dbReference>
<evidence type="ECO:0000259" key="3">
    <source>
        <dbReference type="Pfam" id="PF02558"/>
    </source>
</evidence>
<feature type="domain" description="Ketopantoate reductase N-terminal" evidence="3">
    <location>
        <begin position="3"/>
        <end position="142"/>
    </location>
</feature>
<protein>
    <submittedName>
        <fullName evidence="4">2-dehydropantoate 2-reductase</fullName>
        <ecNumber evidence="4">1.1.1.169</ecNumber>
    </submittedName>
</protein>
<dbReference type="GO" id="GO:0008677">
    <property type="term" value="F:2-dehydropantoate 2-reductase activity"/>
    <property type="evidence" value="ECO:0007669"/>
    <property type="project" value="UniProtKB-EC"/>
</dbReference>
<reference evidence="4 5" key="1">
    <citation type="submission" date="2017-06" db="EMBL/GenBank/DDBJ databases">
        <title>Metabolic interaction between xylem feeders and their symbionts.</title>
        <authorList>
            <person name="Chouaia B."/>
        </authorList>
    </citation>
    <scope>NUCLEOTIDE SEQUENCE [LARGE SCALE GENOMIC DNA]</scope>
    <source>
        <strain evidence="4 5">Gra</strain>
    </source>
</reference>
<dbReference type="Gene3D" id="3.40.50.720">
    <property type="entry name" value="NAD(P)-binding Rossmann-like Domain"/>
    <property type="match status" value="1"/>
</dbReference>
<dbReference type="RefSeq" id="WP_311195407.1">
    <property type="nucleotide sequence ID" value="NZ_NJPO01000133.1"/>
</dbReference>
<comment type="caution">
    <text evidence="4">The sequence shown here is derived from an EMBL/GenBank/DDBJ whole genome shotgun (WGS) entry which is preliminary data.</text>
</comment>
<accession>A0A2N4XWJ4</accession>
<dbReference type="InterPro" id="IPR050838">
    <property type="entry name" value="Ketopantoate_reductase"/>
</dbReference>
<dbReference type="EMBL" id="NJPO01000133">
    <property type="protein sequence ID" value="PLK58396.1"/>
    <property type="molecule type" value="Genomic_DNA"/>
</dbReference>
<evidence type="ECO:0000313" key="5">
    <source>
        <dbReference type="Proteomes" id="UP000234253"/>
    </source>
</evidence>
<proteinExistence type="predicted"/>
<dbReference type="GO" id="GO:0050661">
    <property type="term" value="F:NADP binding"/>
    <property type="evidence" value="ECO:0007669"/>
    <property type="project" value="TreeGrafter"/>
</dbReference>
<dbReference type="InterPro" id="IPR013332">
    <property type="entry name" value="KPR_N"/>
</dbReference>
<keyword evidence="1" id="KW-0521">NADP</keyword>
<evidence type="ECO:0000313" key="4">
    <source>
        <dbReference type="EMBL" id="PLK58396.1"/>
    </source>
</evidence>
<dbReference type="PANTHER" id="PTHR43765">
    <property type="entry name" value="2-DEHYDROPANTOATE 2-REDUCTASE-RELATED"/>
    <property type="match status" value="1"/>
</dbReference>
<feature type="non-terminal residue" evidence="4">
    <location>
        <position position="166"/>
    </location>
</feature>
<dbReference type="GO" id="GO:0005737">
    <property type="term" value="C:cytoplasm"/>
    <property type="evidence" value="ECO:0007669"/>
    <property type="project" value="TreeGrafter"/>
</dbReference>
<dbReference type="AlphaFoldDB" id="A0A2N4XWJ4"/>
<evidence type="ECO:0000256" key="2">
    <source>
        <dbReference type="ARBA" id="ARBA00023002"/>
    </source>
</evidence>